<dbReference type="Pfam" id="PF00512">
    <property type="entry name" value="HisKA"/>
    <property type="match status" value="1"/>
</dbReference>
<dbReference type="SMART" id="SM00387">
    <property type="entry name" value="HATPase_c"/>
    <property type="match status" value="1"/>
</dbReference>
<dbReference type="PROSITE" id="PS50110">
    <property type="entry name" value="RESPONSE_REGULATORY"/>
    <property type="match status" value="1"/>
</dbReference>
<feature type="domain" description="Response regulatory" evidence="10">
    <location>
        <begin position="12"/>
        <end position="128"/>
    </location>
</feature>
<evidence type="ECO:0000256" key="8">
    <source>
        <dbReference type="SAM" id="Coils"/>
    </source>
</evidence>
<sequence length="378" mass="43201">MDNLAVNKNKGDILIVDDKPENLQFLFTMLTENGYDVRRVINGKQAINVALFEPPDLILLDIMMPNLNGYDVCKILKEKSETKDIPIIFLSALKDVSEKVKGFNVGGVDYISKPFELLEILARVENQLTIVRQKRQLAEQNARLEQLNQQLLRSNQELEQFASVVSHDLQQPLTSLKAFAQLLQIECSDQLKEKPREYVNHIINASIRMQRMIQDLLIYCGCDTHSPALELIDCNQVLAQILVDLRLEIEKNNAQIKYNNLPQIKANNIHLTEVFQNLISNAIKYRSDDLAPLINISCQETDTNWIFCCADNGIGIDSQEFENIFKIFTRLHTFKKYPGTGIGLSICKKIIESYGGKIWLESNPGLGTQFYFTFPKFK</sequence>
<dbReference type="GeneID" id="301683634"/>
<accession>A0A5M3TAA5</accession>
<dbReference type="EMBL" id="BIMW01000105">
    <property type="protein sequence ID" value="GCE94746.1"/>
    <property type="molecule type" value="Genomic_DNA"/>
</dbReference>
<dbReference type="Gene3D" id="1.10.287.130">
    <property type="match status" value="1"/>
</dbReference>
<dbReference type="Gene3D" id="3.30.565.10">
    <property type="entry name" value="Histidine kinase-like ATPase, C-terminal domain"/>
    <property type="match status" value="1"/>
</dbReference>
<keyword evidence="6" id="KW-0902">Two-component regulatory system</keyword>
<keyword evidence="8" id="KW-0175">Coiled coil</keyword>
<dbReference type="PRINTS" id="PR00344">
    <property type="entry name" value="BCTRLSENSOR"/>
</dbReference>
<evidence type="ECO:0000256" key="3">
    <source>
        <dbReference type="ARBA" id="ARBA00022553"/>
    </source>
</evidence>
<dbReference type="InterPro" id="IPR011006">
    <property type="entry name" value="CheY-like_superfamily"/>
</dbReference>
<keyword evidence="5 11" id="KW-0418">Kinase</keyword>
<evidence type="ECO:0000313" key="11">
    <source>
        <dbReference type="EMBL" id="GCE94746.1"/>
    </source>
</evidence>
<evidence type="ECO:0000313" key="12">
    <source>
        <dbReference type="Proteomes" id="UP000326169"/>
    </source>
</evidence>
<comment type="catalytic activity">
    <reaction evidence="1">
        <text>ATP + protein L-histidine = ADP + protein N-phospho-L-histidine.</text>
        <dbReference type="EC" id="2.7.13.3"/>
    </reaction>
</comment>
<dbReference type="InterPro" id="IPR001789">
    <property type="entry name" value="Sig_transdc_resp-reg_receiver"/>
</dbReference>
<keyword evidence="12" id="KW-1185">Reference proteome</keyword>
<feature type="coiled-coil region" evidence="8">
    <location>
        <begin position="121"/>
        <end position="164"/>
    </location>
</feature>
<evidence type="ECO:0000256" key="5">
    <source>
        <dbReference type="ARBA" id="ARBA00022777"/>
    </source>
</evidence>
<dbReference type="SUPFAM" id="SSF52172">
    <property type="entry name" value="CheY-like"/>
    <property type="match status" value="1"/>
</dbReference>
<dbReference type="RefSeq" id="WP_006619449.1">
    <property type="nucleotide sequence ID" value="NZ_BIMW01000105.1"/>
</dbReference>
<dbReference type="SUPFAM" id="SSF55874">
    <property type="entry name" value="ATPase domain of HSP90 chaperone/DNA topoisomerase II/histidine kinase"/>
    <property type="match status" value="1"/>
</dbReference>
<dbReference type="CDD" id="cd00082">
    <property type="entry name" value="HisKA"/>
    <property type="match status" value="1"/>
</dbReference>
<dbReference type="SMART" id="SM00448">
    <property type="entry name" value="REC"/>
    <property type="match status" value="1"/>
</dbReference>
<evidence type="ECO:0000256" key="2">
    <source>
        <dbReference type="ARBA" id="ARBA00012438"/>
    </source>
</evidence>
<evidence type="ECO:0000256" key="7">
    <source>
        <dbReference type="PROSITE-ProRule" id="PRU00169"/>
    </source>
</evidence>
<dbReference type="CDD" id="cd19920">
    <property type="entry name" value="REC_PA4781-like"/>
    <property type="match status" value="1"/>
</dbReference>
<keyword evidence="4" id="KW-0808">Transferase</keyword>
<dbReference type="Gene3D" id="3.40.50.2300">
    <property type="match status" value="1"/>
</dbReference>
<proteinExistence type="predicted"/>
<evidence type="ECO:0000256" key="4">
    <source>
        <dbReference type="ARBA" id="ARBA00022679"/>
    </source>
</evidence>
<dbReference type="PANTHER" id="PTHR43304">
    <property type="entry name" value="PHYTOCHROME-LIKE PROTEIN CPH1"/>
    <property type="match status" value="1"/>
</dbReference>
<feature type="modified residue" description="4-aspartylphosphate" evidence="7">
    <location>
        <position position="61"/>
    </location>
</feature>
<dbReference type="GO" id="GO:0016301">
    <property type="term" value="F:kinase activity"/>
    <property type="evidence" value="ECO:0007669"/>
    <property type="project" value="UniProtKB-KW"/>
</dbReference>
<reference evidence="11 12" key="1">
    <citation type="journal article" date="2019" name="J Genomics">
        <title>The Draft Genome of a Hydrogen-producing Cyanobacterium, Arthrospira platensis NIES-46.</title>
        <authorList>
            <person name="Suzuki S."/>
            <person name="Yamaguchi H."/>
            <person name="Kawachi M."/>
        </authorList>
    </citation>
    <scope>NUCLEOTIDE SEQUENCE [LARGE SCALE GENOMIC DNA]</scope>
    <source>
        <strain evidence="11 12">NIES-46</strain>
    </source>
</reference>
<dbReference type="PROSITE" id="PS50109">
    <property type="entry name" value="HIS_KIN"/>
    <property type="match status" value="1"/>
</dbReference>
<dbReference type="InterPro" id="IPR036890">
    <property type="entry name" value="HATPase_C_sf"/>
</dbReference>
<dbReference type="EC" id="2.7.13.3" evidence="2"/>
<dbReference type="InterPro" id="IPR003661">
    <property type="entry name" value="HisK_dim/P_dom"/>
</dbReference>
<dbReference type="Pfam" id="PF02518">
    <property type="entry name" value="HATPase_c"/>
    <property type="match status" value="1"/>
</dbReference>
<dbReference type="PANTHER" id="PTHR43304:SF1">
    <property type="entry name" value="PAC DOMAIN-CONTAINING PROTEIN"/>
    <property type="match status" value="1"/>
</dbReference>
<dbReference type="Proteomes" id="UP000326169">
    <property type="component" value="Unassembled WGS sequence"/>
</dbReference>
<gene>
    <name evidence="11" type="ORF">NIES46_28060</name>
</gene>
<protein>
    <recommendedName>
        <fullName evidence="2">histidine kinase</fullName>
        <ecNumber evidence="2">2.7.13.3</ecNumber>
    </recommendedName>
</protein>
<dbReference type="SMART" id="SM00388">
    <property type="entry name" value="HisKA"/>
    <property type="match status" value="1"/>
</dbReference>
<evidence type="ECO:0000256" key="1">
    <source>
        <dbReference type="ARBA" id="ARBA00000085"/>
    </source>
</evidence>
<feature type="domain" description="Histidine kinase" evidence="9">
    <location>
        <begin position="164"/>
        <end position="378"/>
    </location>
</feature>
<dbReference type="InterPro" id="IPR004358">
    <property type="entry name" value="Sig_transdc_His_kin-like_C"/>
</dbReference>
<dbReference type="InterPro" id="IPR005467">
    <property type="entry name" value="His_kinase_dom"/>
</dbReference>
<dbReference type="InterPro" id="IPR003594">
    <property type="entry name" value="HATPase_dom"/>
</dbReference>
<evidence type="ECO:0000256" key="6">
    <source>
        <dbReference type="ARBA" id="ARBA00023012"/>
    </source>
</evidence>
<name>A0A5M3TAA5_LIMPL</name>
<evidence type="ECO:0000259" key="10">
    <source>
        <dbReference type="PROSITE" id="PS50110"/>
    </source>
</evidence>
<organism evidence="11 12">
    <name type="scientific">Limnospira platensis NIES-46</name>
    <dbReference type="NCBI Taxonomy" id="1236695"/>
    <lineage>
        <taxon>Bacteria</taxon>
        <taxon>Bacillati</taxon>
        <taxon>Cyanobacteriota</taxon>
        <taxon>Cyanophyceae</taxon>
        <taxon>Oscillatoriophycideae</taxon>
        <taxon>Oscillatoriales</taxon>
        <taxon>Sirenicapillariaceae</taxon>
        <taxon>Limnospira</taxon>
    </lineage>
</organism>
<dbReference type="Pfam" id="PF00072">
    <property type="entry name" value="Response_reg"/>
    <property type="match status" value="1"/>
</dbReference>
<dbReference type="InterPro" id="IPR052162">
    <property type="entry name" value="Sensor_kinase/Photoreceptor"/>
</dbReference>
<keyword evidence="3 7" id="KW-0597">Phosphoprotein</keyword>
<comment type="caution">
    <text evidence="11">The sequence shown here is derived from an EMBL/GenBank/DDBJ whole genome shotgun (WGS) entry which is preliminary data.</text>
</comment>
<evidence type="ECO:0000259" key="9">
    <source>
        <dbReference type="PROSITE" id="PS50109"/>
    </source>
</evidence>
<dbReference type="Gene3D" id="6.10.250.690">
    <property type="match status" value="1"/>
</dbReference>